<dbReference type="HOGENOM" id="CLU_2337915_0_0_1"/>
<dbReference type="EMBL" id="FR824372">
    <property type="protein sequence ID" value="CCA25868.1"/>
    <property type="molecule type" value="Genomic_DNA"/>
</dbReference>
<sequence length="98" mass="11264">MAHQQSPSTEHRMIRQIIPRIAIRHWTIRILRDPDLIGSFVGEEVWKVNSSLFYPFGQRLSWSGGTVLSMTSGLAPILALENWRPDRIVLKTINRMPA</sequence>
<reference evidence="1" key="1">
    <citation type="journal article" date="2011" name="PLoS Biol.">
        <title>Gene gain and loss during evolution of obligate parasitism in the white rust pathogen of Arabidopsis thaliana.</title>
        <authorList>
            <person name="Kemen E."/>
            <person name="Gardiner A."/>
            <person name="Schultz-Larsen T."/>
            <person name="Kemen A.C."/>
            <person name="Balmuth A.L."/>
            <person name="Robert-Seilaniantz A."/>
            <person name="Bailey K."/>
            <person name="Holub E."/>
            <person name="Studholme D.J."/>
            <person name="Maclean D."/>
            <person name="Jones J.D."/>
        </authorList>
    </citation>
    <scope>NUCLEOTIDE SEQUENCE</scope>
</reference>
<reference evidence="1" key="2">
    <citation type="submission" date="2011-02" db="EMBL/GenBank/DDBJ databases">
        <authorList>
            <person name="MacLean D."/>
        </authorList>
    </citation>
    <scope>NUCLEOTIDE SEQUENCE</scope>
</reference>
<organism evidence="1">
    <name type="scientific">Albugo laibachii Nc14</name>
    <dbReference type="NCBI Taxonomy" id="890382"/>
    <lineage>
        <taxon>Eukaryota</taxon>
        <taxon>Sar</taxon>
        <taxon>Stramenopiles</taxon>
        <taxon>Oomycota</taxon>
        <taxon>Peronosporomycetes</taxon>
        <taxon>Albuginales</taxon>
        <taxon>Albuginaceae</taxon>
        <taxon>Albugo</taxon>
    </lineage>
</organism>
<protein>
    <submittedName>
        <fullName evidence="1">AlNc14C327G10655 protein</fullName>
    </submittedName>
</protein>
<accession>F0WWP3</accession>
<name>F0WWP3_9STRA</name>
<evidence type="ECO:0000313" key="1">
    <source>
        <dbReference type="EMBL" id="CCA25868.1"/>
    </source>
</evidence>
<proteinExistence type="predicted"/>
<dbReference type="AlphaFoldDB" id="F0WWP3"/>
<gene>
    <name evidence="1" type="primary">AlNc14C327G10655</name>
    <name evidence="1" type="ORF">ALNC14_120120</name>
</gene>